<dbReference type="SUPFAM" id="SSF51905">
    <property type="entry name" value="FAD/NAD(P)-binding domain"/>
    <property type="match status" value="2"/>
</dbReference>
<evidence type="ECO:0000256" key="7">
    <source>
        <dbReference type="ARBA" id="ARBA00023002"/>
    </source>
</evidence>
<keyword evidence="8" id="KW-0503">Monooxygenase</keyword>
<comment type="similarity">
    <text evidence="3">Belongs to the lysine N(6)-hydroxylase/L-ornithine N(5)-oxygenase family.</text>
</comment>
<evidence type="ECO:0000256" key="4">
    <source>
        <dbReference type="ARBA" id="ARBA00022630"/>
    </source>
</evidence>
<keyword evidence="7" id="KW-0560">Oxidoreductase</keyword>
<dbReference type="Pfam" id="PF13434">
    <property type="entry name" value="Lys_Orn_oxgnase"/>
    <property type="match status" value="1"/>
</dbReference>
<comment type="pathway">
    <text evidence="2">Siderophore biosynthesis.</text>
</comment>
<evidence type="ECO:0000313" key="8">
    <source>
        <dbReference type="EMBL" id="KPQ09344.1"/>
    </source>
</evidence>
<accession>A0A0P8A2E2</accession>
<organism evidence="8 9">
    <name type="scientific">Saliniramus fredricksonii</name>
    <dbReference type="NCBI Taxonomy" id="1653334"/>
    <lineage>
        <taxon>Bacteria</taxon>
        <taxon>Pseudomonadati</taxon>
        <taxon>Pseudomonadota</taxon>
        <taxon>Alphaproteobacteria</taxon>
        <taxon>Hyphomicrobiales</taxon>
        <taxon>Salinarimonadaceae</taxon>
        <taxon>Saliniramus</taxon>
    </lineage>
</organism>
<dbReference type="InterPro" id="IPR036188">
    <property type="entry name" value="FAD/NAD-bd_sf"/>
</dbReference>
<comment type="cofactor">
    <cofactor evidence="1">
        <name>FAD</name>
        <dbReference type="ChEBI" id="CHEBI:57692"/>
    </cofactor>
</comment>
<dbReference type="PANTHER" id="PTHR42802:SF1">
    <property type="entry name" value="L-ORNITHINE N(5)-MONOOXYGENASE"/>
    <property type="match status" value="1"/>
</dbReference>
<keyword evidence="5" id="KW-0274">FAD</keyword>
<evidence type="ECO:0000256" key="6">
    <source>
        <dbReference type="ARBA" id="ARBA00022857"/>
    </source>
</evidence>
<dbReference type="AlphaFoldDB" id="A0A0P8A2E2"/>
<name>A0A0P8A2E2_9HYPH</name>
<dbReference type="Gene3D" id="3.50.50.60">
    <property type="entry name" value="FAD/NAD(P)-binding domain"/>
    <property type="match status" value="1"/>
</dbReference>
<sequence>MPRTTEIHDLLGIGLGPANLALALALDPHMMRFRFLERKPRFGWHEGMLLEDATMQVSFLKDLVTQRDPTSPYSFLCYLKERGRLSAFLNLREFNPTRREFHDYLAWCAGHVAEHVDYDTEVLGIDLAPISDRAGPGGTLSVKVRSGSYVRQIHARNISLALGLKPRMPEGIVADRRIWHSGDLLHRLEGLTPPEGARYAVIGAGQSAAETVMHLLTRDPQAQVHAVMTPFGFLPADDSAFVNEIFDAESVDAFFAMSQDLRAQLLDRHANTNYGVADPEIIAALYRATYKDRVSGRQRLHLERLTRLVHAAHDGAGLALTLSDPTGAQHRSLGVDYLVCATGYSPVAPESLFSDALRELLRTNAQGKPQLGRDYRVATDPRLSAGIYIQGDCENSHGLTATLLSNLAIRAGEISESLTRHAGARHFADVGT</sequence>
<evidence type="ECO:0000256" key="2">
    <source>
        <dbReference type="ARBA" id="ARBA00004924"/>
    </source>
</evidence>
<keyword evidence="6" id="KW-0521">NADP</keyword>
<evidence type="ECO:0000256" key="5">
    <source>
        <dbReference type="ARBA" id="ARBA00022827"/>
    </source>
</evidence>
<proteinExistence type="inferred from homology"/>
<dbReference type="EMBL" id="LJSX01000029">
    <property type="protein sequence ID" value="KPQ09344.1"/>
    <property type="molecule type" value="Genomic_DNA"/>
</dbReference>
<dbReference type="GO" id="GO:0004497">
    <property type="term" value="F:monooxygenase activity"/>
    <property type="evidence" value="ECO:0007669"/>
    <property type="project" value="UniProtKB-KW"/>
</dbReference>
<dbReference type="Proteomes" id="UP000050497">
    <property type="component" value="Unassembled WGS sequence"/>
</dbReference>
<dbReference type="PANTHER" id="PTHR42802">
    <property type="entry name" value="MONOOXYGENASE"/>
    <property type="match status" value="1"/>
</dbReference>
<keyword evidence="4" id="KW-0285">Flavoprotein</keyword>
<evidence type="ECO:0000256" key="3">
    <source>
        <dbReference type="ARBA" id="ARBA00007588"/>
    </source>
</evidence>
<protein>
    <submittedName>
        <fullName evidence="8">Lysine/ornithine N-monooxygenase</fullName>
    </submittedName>
</protein>
<reference evidence="8 9" key="1">
    <citation type="submission" date="2015-09" db="EMBL/GenBank/DDBJ databases">
        <title>Identification and resolution of microdiversity through metagenomic sequencing of parallel consortia.</title>
        <authorList>
            <person name="Nelson W.C."/>
            <person name="Romine M.F."/>
            <person name="Lindemann S.R."/>
        </authorList>
    </citation>
    <scope>NUCLEOTIDE SEQUENCE [LARGE SCALE GENOMIC DNA]</scope>
    <source>
        <strain evidence="8">HL-109</strain>
    </source>
</reference>
<evidence type="ECO:0000256" key="1">
    <source>
        <dbReference type="ARBA" id="ARBA00001974"/>
    </source>
</evidence>
<evidence type="ECO:0000313" key="9">
    <source>
        <dbReference type="Proteomes" id="UP000050497"/>
    </source>
</evidence>
<dbReference type="InterPro" id="IPR025700">
    <property type="entry name" value="Lys/Orn_oxygenase"/>
</dbReference>
<comment type="caution">
    <text evidence="8">The sequence shown here is derived from an EMBL/GenBank/DDBJ whole genome shotgun (WGS) entry which is preliminary data.</text>
</comment>
<dbReference type="PATRIC" id="fig|1653334.4.peg.1202"/>
<gene>
    <name evidence="8" type="ORF">HLUCCO17_15225</name>
</gene>